<proteinExistence type="predicted"/>
<accession>A0ABW8T6I0</accession>
<comment type="caution">
    <text evidence="1">The sequence shown here is derived from an EMBL/GenBank/DDBJ whole genome shotgun (WGS) entry which is preliminary data.</text>
</comment>
<protein>
    <submittedName>
        <fullName evidence="1">Uncharacterized protein</fullName>
    </submittedName>
</protein>
<evidence type="ECO:0000313" key="2">
    <source>
        <dbReference type="Proteomes" id="UP001623591"/>
    </source>
</evidence>
<dbReference type="EMBL" id="JBJHZZ010000011">
    <property type="protein sequence ID" value="MFL0248035.1"/>
    <property type="molecule type" value="Genomic_DNA"/>
</dbReference>
<keyword evidence="2" id="KW-1185">Reference proteome</keyword>
<sequence length="53" mass="6092">MGEFEDSMMDETSENTSEYINEECDATFDVIECDIELSENETVTMLSENDGWI</sequence>
<gene>
    <name evidence="1" type="ORF">ACJDUG_13785</name>
</gene>
<dbReference type="Proteomes" id="UP001623591">
    <property type="component" value="Unassembled WGS sequence"/>
</dbReference>
<dbReference type="RefSeq" id="WP_406770463.1">
    <property type="nucleotide sequence ID" value="NZ_JBJHZZ010000011.1"/>
</dbReference>
<evidence type="ECO:0000313" key="1">
    <source>
        <dbReference type="EMBL" id="MFL0248035.1"/>
    </source>
</evidence>
<organism evidence="1 2">
    <name type="scientific">Candidatus Clostridium stratigraminis</name>
    <dbReference type="NCBI Taxonomy" id="3381661"/>
    <lineage>
        <taxon>Bacteria</taxon>
        <taxon>Bacillati</taxon>
        <taxon>Bacillota</taxon>
        <taxon>Clostridia</taxon>
        <taxon>Eubacteriales</taxon>
        <taxon>Clostridiaceae</taxon>
        <taxon>Clostridium</taxon>
    </lineage>
</organism>
<reference evidence="1 2" key="1">
    <citation type="submission" date="2024-11" db="EMBL/GenBank/DDBJ databases">
        <authorList>
            <person name="Heng Y.C."/>
            <person name="Lim A.C.H."/>
            <person name="Lee J.K.Y."/>
            <person name="Kittelmann S."/>
        </authorList>
    </citation>
    <scope>NUCLEOTIDE SEQUENCE [LARGE SCALE GENOMIC DNA]</scope>
    <source>
        <strain evidence="1 2">WILCCON 0185</strain>
    </source>
</reference>
<name>A0ABW8T6I0_9CLOT</name>